<comment type="caution">
    <text evidence="2">The sequence shown here is derived from an EMBL/GenBank/DDBJ whole genome shotgun (WGS) entry which is preliminary data.</text>
</comment>
<gene>
    <name evidence="2" type="ORF">Tco_0940021</name>
</gene>
<name>A0ABQ5DPF0_9ASTR</name>
<organism evidence="2 3">
    <name type="scientific">Tanacetum coccineum</name>
    <dbReference type="NCBI Taxonomy" id="301880"/>
    <lineage>
        <taxon>Eukaryota</taxon>
        <taxon>Viridiplantae</taxon>
        <taxon>Streptophyta</taxon>
        <taxon>Embryophyta</taxon>
        <taxon>Tracheophyta</taxon>
        <taxon>Spermatophyta</taxon>
        <taxon>Magnoliopsida</taxon>
        <taxon>eudicotyledons</taxon>
        <taxon>Gunneridae</taxon>
        <taxon>Pentapetalae</taxon>
        <taxon>asterids</taxon>
        <taxon>campanulids</taxon>
        <taxon>Asterales</taxon>
        <taxon>Asteraceae</taxon>
        <taxon>Asteroideae</taxon>
        <taxon>Anthemideae</taxon>
        <taxon>Anthemidinae</taxon>
        <taxon>Tanacetum</taxon>
    </lineage>
</organism>
<evidence type="ECO:0000313" key="3">
    <source>
        <dbReference type="Proteomes" id="UP001151760"/>
    </source>
</evidence>
<dbReference type="Proteomes" id="UP001151760">
    <property type="component" value="Unassembled WGS sequence"/>
</dbReference>
<proteinExistence type="predicted"/>
<evidence type="ECO:0000313" key="2">
    <source>
        <dbReference type="EMBL" id="GJT40156.1"/>
    </source>
</evidence>
<accession>A0ABQ5DPF0</accession>
<protein>
    <submittedName>
        <fullName evidence="2">Uncharacterized protein</fullName>
    </submittedName>
</protein>
<feature type="region of interest" description="Disordered" evidence="1">
    <location>
        <begin position="1"/>
        <end position="30"/>
    </location>
</feature>
<keyword evidence="3" id="KW-1185">Reference proteome</keyword>
<reference evidence="2" key="2">
    <citation type="submission" date="2022-01" db="EMBL/GenBank/DDBJ databases">
        <authorList>
            <person name="Yamashiro T."/>
            <person name="Shiraishi A."/>
            <person name="Satake H."/>
            <person name="Nakayama K."/>
        </authorList>
    </citation>
    <scope>NUCLEOTIDE SEQUENCE</scope>
</reference>
<sequence length="120" mass="13419">MMMSRPRIRIPSRPRLGRHNDSSVAVPPPCYGEYDDGDMEKLRELAGHDYLLKDPERKVVTMTEFSRFSSFSGCKILVGVPLPVGTVHVTHTTPLEADLGDVLEKTKLVELGDKPDDDIK</sequence>
<feature type="compositionally biased region" description="Basic residues" evidence="1">
    <location>
        <begin position="1"/>
        <end position="17"/>
    </location>
</feature>
<evidence type="ECO:0000256" key="1">
    <source>
        <dbReference type="SAM" id="MobiDB-lite"/>
    </source>
</evidence>
<reference evidence="2" key="1">
    <citation type="journal article" date="2022" name="Int. J. Mol. Sci.">
        <title>Draft Genome of Tanacetum Coccineum: Genomic Comparison of Closely Related Tanacetum-Family Plants.</title>
        <authorList>
            <person name="Yamashiro T."/>
            <person name="Shiraishi A."/>
            <person name="Nakayama K."/>
            <person name="Satake H."/>
        </authorList>
    </citation>
    <scope>NUCLEOTIDE SEQUENCE</scope>
</reference>
<dbReference type="EMBL" id="BQNB010015448">
    <property type="protein sequence ID" value="GJT40156.1"/>
    <property type="molecule type" value="Genomic_DNA"/>
</dbReference>